<dbReference type="RefSeq" id="WP_261693389.1">
    <property type="nucleotide sequence ID" value="NZ_CP104694.1"/>
</dbReference>
<keyword evidence="1 8" id="KW-1003">Cell membrane</keyword>
<keyword evidence="6 8" id="KW-0472">Membrane</keyword>
<evidence type="ECO:0000256" key="5">
    <source>
        <dbReference type="ARBA" id="ARBA00022989"/>
    </source>
</evidence>
<evidence type="ECO:0000256" key="7">
    <source>
        <dbReference type="ARBA" id="ARBA00023306"/>
    </source>
</evidence>
<dbReference type="GO" id="GO:0051301">
    <property type="term" value="P:cell division"/>
    <property type="evidence" value="ECO:0007669"/>
    <property type="project" value="UniProtKB-KW"/>
</dbReference>
<dbReference type="SMART" id="SM00771">
    <property type="entry name" value="ZipA_C"/>
    <property type="match status" value="1"/>
</dbReference>
<keyword evidence="3 8" id="KW-0132">Cell division</keyword>
<feature type="compositionally biased region" description="Basic and acidic residues" evidence="10">
    <location>
        <begin position="79"/>
        <end position="89"/>
    </location>
</feature>
<dbReference type="SUPFAM" id="SSF64383">
    <property type="entry name" value="Cell-division protein ZipA, C-terminal domain"/>
    <property type="match status" value="1"/>
</dbReference>
<dbReference type="InterPro" id="IPR011919">
    <property type="entry name" value="Cell_div_ZipA"/>
</dbReference>
<organism evidence="12 13">
    <name type="scientific">Tahibacter amnicola</name>
    <dbReference type="NCBI Taxonomy" id="2976241"/>
    <lineage>
        <taxon>Bacteria</taxon>
        <taxon>Pseudomonadati</taxon>
        <taxon>Pseudomonadota</taxon>
        <taxon>Gammaproteobacteria</taxon>
        <taxon>Lysobacterales</taxon>
        <taxon>Rhodanobacteraceae</taxon>
        <taxon>Tahibacter</taxon>
    </lineage>
</organism>
<dbReference type="HAMAP" id="MF_00509">
    <property type="entry name" value="ZipA"/>
    <property type="match status" value="1"/>
</dbReference>
<comment type="subcellular location">
    <subcellularLocation>
        <location evidence="8">Cell inner membrane</location>
        <topology evidence="8">Single-pass type I membrane protein</topology>
    </subcellularLocation>
    <text evidence="8">Localizes to the Z ring in an FtsZ-dependent manner.</text>
</comment>
<dbReference type="InterPro" id="IPR007449">
    <property type="entry name" value="ZipA_FtsZ-bd_C"/>
</dbReference>
<dbReference type="Pfam" id="PF04354">
    <property type="entry name" value="ZipA_C"/>
    <property type="match status" value="1"/>
</dbReference>
<dbReference type="EMBL" id="CP104694">
    <property type="protein sequence ID" value="UXI66405.1"/>
    <property type="molecule type" value="Genomic_DNA"/>
</dbReference>
<dbReference type="Proteomes" id="UP001064632">
    <property type="component" value="Chromosome"/>
</dbReference>
<evidence type="ECO:0000313" key="12">
    <source>
        <dbReference type="EMBL" id="UXI66405.1"/>
    </source>
</evidence>
<feature type="transmembrane region" description="Helical" evidence="8">
    <location>
        <begin position="12"/>
        <end position="30"/>
    </location>
</feature>
<proteinExistence type="inferred from homology"/>
<keyword evidence="5 8" id="KW-1133">Transmembrane helix</keyword>
<dbReference type="Gene3D" id="3.30.1400.10">
    <property type="entry name" value="ZipA, C-terminal FtsZ-binding domain"/>
    <property type="match status" value="1"/>
</dbReference>
<evidence type="ECO:0000256" key="3">
    <source>
        <dbReference type="ARBA" id="ARBA00022618"/>
    </source>
</evidence>
<protein>
    <recommendedName>
        <fullName evidence="8 9">Cell division protein ZipA</fullName>
    </recommendedName>
</protein>
<evidence type="ECO:0000256" key="8">
    <source>
        <dbReference type="HAMAP-Rule" id="MF_00509"/>
    </source>
</evidence>
<evidence type="ECO:0000256" key="6">
    <source>
        <dbReference type="ARBA" id="ARBA00023136"/>
    </source>
</evidence>
<keyword evidence="2 8" id="KW-0997">Cell inner membrane</keyword>
<dbReference type="InterPro" id="IPR036765">
    <property type="entry name" value="ZipA_FtsZ-bd_C_sf"/>
</dbReference>
<evidence type="ECO:0000313" key="13">
    <source>
        <dbReference type="Proteomes" id="UP001064632"/>
    </source>
</evidence>
<keyword evidence="7 8" id="KW-0131">Cell cycle</keyword>
<comment type="subunit">
    <text evidence="8">Interacts with FtsZ via their C-terminal domains.</text>
</comment>
<feature type="domain" description="ZipA C-terminal FtsZ-binding" evidence="11">
    <location>
        <begin position="120"/>
        <end position="250"/>
    </location>
</feature>
<evidence type="ECO:0000256" key="1">
    <source>
        <dbReference type="ARBA" id="ARBA00022475"/>
    </source>
</evidence>
<evidence type="ECO:0000259" key="11">
    <source>
        <dbReference type="SMART" id="SM00771"/>
    </source>
</evidence>
<dbReference type="PANTHER" id="PTHR38685:SF1">
    <property type="entry name" value="CELL DIVISION PROTEIN ZIPA"/>
    <property type="match status" value="1"/>
</dbReference>
<comment type="similarity">
    <text evidence="8 9">Belongs to the ZipA family.</text>
</comment>
<keyword evidence="13" id="KW-1185">Reference proteome</keyword>
<feature type="region of interest" description="Disordered" evidence="10">
    <location>
        <begin position="35"/>
        <end position="117"/>
    </location>
</feature>
<evidence type="ECO:0000256" key="4">
    <source>
        <dbReference type="ARBA" id="ARBA00022692"/>
    </source>
</evidence>
<reference evidence="12" key="1">
    <citation type="submission" date="2022-09" db="EMBL/GenBank/DDBJ databases">
        <title>Tahibacter sp. nov., isolated from a fresh water.</title>
        <authorList>
            <person name="Baek J.H."/>
            <person name="Lee J.K."/>
            <person name="Kim J.M."/>
            <person name="Jeon C.O."/>
        </authorList>
    </citation>
    <scope>NUCLEOTIDE SEQUENCE</scope>
    <source>
        <strain evidence="12">W38</strain>
    </source>
</reference>
<keyword evidence="4 8" id="KW-0812">Transmembrane</keyword>
<evidence type="ECO:0000256" key="10">
    <source>
        <dbReference type="SAM" id="MobiDB-lite"/>
    </source>
</evidence>
<comment type="function">
    <text evidence="8 9">Essential cell division protein that stabilizes the FtsZ protofilaments by cross-linking them and that serves as a cytoplasmic membrane anchor for the Z ring. Also required for the recruitment to the septal ring of downstream cell division proteins.</text>
</comment>
<name>A0ABY6B951_9GAMM</name>
<dbReference type="NCBIfam" id="TIGR02205">
    <property type="entry name" value="septum_zipA"/>
    <property type="match status" value="1"/>
</dbReference>
<sequence length="266" mass="28967">MEQQALSPNELRLIIAIAGAVILGLIYFLGAPARPTQGRRTSVRSSAGERVEPTLGQAPDPEDDGLPSMRAIDPDEEEPAPHAFDRDSVDGLDEATPARPAPPLTAPPRSQVGSRPDQPVERIVTLFVAARAGHSIHGSDLVVAAEKCGLEFGDMGIFHRLVDGKPEAGPIFSAANMIKPGHFDMSRIDQLVTPGLSFFMALPGPLPALDAWDTMLPTTQRLAELLDAVVLDEERNALGRQRIAHIRDELRAWDRRHEGNKIRPDW</sequence>
<gene>
    <name evidence="8 12" type="primary">zipA</name>
    <name evidence="12" type="ORF">N4264_16810</name>
</gene>
<dbReference type="PANTHER" id="PTHR38685">
    <property type="entry name" value="CELL DIVISION PROTEIN ZIPA"/>
    <property type="match status" value="1"/>
</dbReference>
<evidence type="ECO:0000256" key="2">
    <source>
        <dbReference type="ARBA" id="ARBA00022519"/>
    </source>
</evidence>
<evidence type="ECO:0000256" key="9">
    <source>
        <dbReference type="RuleBase" id="RU003612"/>
    </source>
</evidence>
<accession>A0ABY6B951</accession>